<evidence type="ECO:0000256" key="4">
    <source>
        <dbReference type="ARBA" id="ARBA00022840"/>
    </source>
</evidence>
<evidence type="ECO:0000256" key="1">
    <source>
        <dbReference type="ARBA" id="ARBA00008069"/>
    </source>
</evidence>
<dbReference type="InterPro" id="IPR036928">
    <property type="entry name" value="AS_sf"/>
</dbReference>
<feature type="active site" description="Acyl-ester intermediate" evidence="7">
    <location>
        <position position="164"/>
    </location>
</feature>
<dbReference type="GO" id="GO:0005524">
    <property type="term" value="F:ATP binding"/>
    <property type="evidence" value="ECO:0007669"/>
    <property type="project" value="UniProtKB-KW"/>
</dbReference>
<dbReference type="InterPro" id="IPR000120">
    <property type="entry name" value="Amidase"/>
</dbReference>
<keyword evidence="2 7" id="KW-0436">Ligase</keyword>
<gene>
    <name evidence="7" type="primary">gatA</name>
    <name evidence="9" type="ORF">A3H64_03070</name>
</gene>
<comment type="catalytic activity">
    <reaction evidence="6 7">
        <text>L-glutamyl-tRNA(Gln) + L-glutamine + ATP + H2O = L-glutaminyl-tRNA(Gln) + L-glutamate + ADP + phosphate + H(+)</text>
        <dbReference type="Rhea" id="RHEA:17521"/>
        <dbReference type="Rhea" id="RHEA-COMP:9681"/>
        <dbReference type="Rhea" id="RHEA-COMP:9684"/>
        <dbReference type="ChEBI" id="CHEBI:15377"/>
        <dbReference type="ChEBI" id="CHEBI:15378"/>
        <dbReference type="ChEBI" id="CHEBI:29985"/>
        <dbReference type="ChEBI" id="CHEBI:30616"/>
        <dbReference type="ChEBI" id="CHEBI:43474"/>
        <dbReference type="ChEBI" id="CHEBI:58359"/>
        <dbReference type="ChEBI" id="CHEBI:78520"/>
        <dbReference type="ChEBI" id="CHEBI:78521"/>
        <dbReference type="ChEBI" id="CHEBI:456216"/>
        <dbReference type="EC" id="6.3.5.7"/>
    </reaction>
</comment>
<keyword evidence="3 7" id="KW-0547">Nucleotide-binding</keyword>
<dbReference type="PANTHER" id="PTHR11895">
    <property type="entry name" value="TRANSAMIDASE"/>
    <property type="match status" value="1"/>
</dbReference>
<organism evidence="9 10">
    <name type="scientific">Candidatus Ryanbacteria bacterium RIFCSPLOWO2_02_FULL_45_11c</name>
    <dbReference type="NCBI Taxonomy" id="1802128"/>
    <lineage>
        <taxon>Bacteria</taxon>
        <taxon>Candidatus Ryaniibacteriota</taxon>
    </lineage>
</organism>
<proteinExistence type="inferred from homology"/>
<protein>
    <recommendedName>
        <fullName evidence="7">Glutamyl-tRNA(Gln) amidotransferase subunit A</fullName>
        <shortName evidence="7">Glu-ADT subunit A</shortName>
        <ecNumber evidence="7">6.3.5.7</ecNumber>
    </recommendedName>
</protein>
<dbReference type="InterPro" id="IPR020556">
    <property type="entry name" value="Amidase_CS"/>
</dbReference>
<evidence type="ECO:0000256" key="5">
    <source>
        <dbReference type="ARBA" id="ARBA00022917"/>
    </source>
</evidence>
<comment type="similarity">
    <text evidence="1 7">Belongs to the amidase family. GatA subfamily.</text>
</comment>
<evidence type="ECO:0000313" key="9">
    <source>
        <dbReference type="EMBL" id="OGZ56138.1"/>
    </source>
</evidence>
<dbReference type="SUPFAM" id="SSF75304">
    <property type="entry name" value="Amidase signature (AS) enzymes"/>
    <property type="match status" value="1"/>
</dbReference>
<comment type="function">
    <text evidence="7">Allows the formation of correctly charged Gln-tRNA(Gln) through the transamidation of misacylated Glu-tRNA(Gln) in organisms which lack glutaminyl-tRNA synthetase. The reaction takes place in the presence of glutamine and ATP through an activated gamma-phospho-Glu-tRNA(Gln).</text>
</comment>
<dbReference type="AlphaFoldDB" id="A0A1G2H2E8"/>
<dbReference type="EMBL" id="MHNY01000021">
    <property type="protein sequence ID" value="OGZ56138.1"/>
    <property type="molecule type" value="Genomic_DNA"/>
</dbReference>
<dbReference type="STRING" id="1802128.A3H64_03070"/>
<feature type="domain" description="Amidase" evidence="8">
    <location>
        <begin position="11"/>
        <end position="457"/>
    </location>
</feature>
<dbReference type="Gene3D" id="3.90.1300.10">
    <property type="entry name" value="Amidase signature (AS) domain"/>
    <property type="match status" value="1"/>
</dbReference>
<dbReference type="Pfam" id="PF01425">
    <property type="entry name" value="Amidase"/>
    <property type="match status" value="1"/>
</dbReference>
<dbReference type="InterPro" id="IPR004412">
    <property type="entry name" value="GatA"/>
</dbReference>
<feature type="active site" description="Charge relay system" evidence="7">
    <location>
        <position position="65"/>
    </location>
</feature>
<evidence type="ECO:0000256" key="2">
    <source>
        <dbReference type="ARBA" id="ARBA00022598"/>
    </source>
</evidence>
<comment type="caution">
    <text evidence="9">The sequence shown here is derived from an EMBL/GenBank/DDBJ whole genome shotgun (WGS) entry which is preliminary data.</text>
</comment>
<evidence type="ECO:0000313" key="10">
    <source>
        <dbReference type="Proteomes" id="UP000178186"/>
    </source>
</evidence>
<accession>A0A1G2H2E8</accession>
<evidence type="ECO:0000256" key="7">
    <source>
        <dbReference type="HAMAP-Rule" id="MF_00120"/>
    </source>
</evidence>
<dbReference type="PROSITE" id="PS00571">
    <property type="entry name" value="AMIDASES"/>
    <property type="match status" value="1"/>
</dbReference>
<evidence type="ECO:0000259" key="8">
    <source>
        <dbReference type="Pfam" id="PF01425"/>
    </source>
</evidence>
<name>A0A1G2H2E8_9BACT</name>
<dbReference type="GO" id="GO:0006412">
    <property type="term" value="P:translation"/>
    <property type="evidence" value="ECO:0007669"/>
    <property type="project" value="UniProtKB-UniRule"/>
</dbReference>
<feature type="active site" description="Charge relay system" evidence="7">
    <location>
        <position position="140"/>
    </location>
</feature>
<dbReference type="HAMAP" id="MF_00120">
    <property type="entry name" value="GatA"/>
    <property type="match status" value="1"/>
</dbReference>
<reference evidence="9 10" key="1">
    <citation type="journal article" date="2016" name="Nat. Commun.">
        <title>Thousands of microbial genomes shed light on interconnected biogeochemical processes in an aquifer system.</title>
        <authorList>
            <person name="Anantharaman K."/>
            <person name="Brown C.T."/>
            <person name="Hug L.A."/>
            <person name="Sharon I."/>
            <person name="Castelle C.J."/>
            <person name="Probst A.J."/>
            <person name="Thomas B.C."/>
            <person name="Singh A."/>
            <person name="Wilkins M.J."/>
            <person name="Karaoz U."/>
            <person name="Brodie E.L."/>
            <person name="Williams K.H."/>
            <person name="Hubbard S.S."/>
            <person name="Banfield J.F."/>
        </authorList>
    </citation>
    <scope>NUCLEOTIDE SEQUENCE [LARGE SCALE GENOMIC DNA]</scope>
</reference>
<dbReference type="NCBIfam" id="TIGR00132">
    <property type="entry name" value="gatA"/>
    <property type="match status" value="1"/>
</dbReference>
<dbReference type="GO" id="GO:0050567">
    <property type="term" value="F:glutaminyl-tRNA synthase (glutamine-hydrolyzing) activity"/>
    <property type="evidence" value="ECO:0007669"/>
    <property type="project" value="UniProtKB-UniRule"/>
</dbReference>
<sequence>MKNGEITSEALVGQAFERCHAKENDIHAFLELFESSALASARAVDAAVKAGDDPKPLSGIPIAIKDNMLVSGHIASAASRMLESYRASYDATVIQRLREAGAVIMGRTNMDEFAMGSSTENSAFGVTKNPYDTSRIPGGSSGGSAAAVAAGECVAALGSDTGGSIRQPAALCGVVGLKPTYGAVSRHGLIAMASSLDVIGPITRTVEDAETIFNVIKGKDPLDSTTVESISNFQDTISKQIQNPKSQNSNIKIGIPKEYFGEGLHPEVKQTIENTLKKLQASGFKLQEISLPHADYALPCYYIIMPAEVSANLARFDGIRYGLSEQSDDLLEVYMKSRRNGFGDEVRRRILLGTYVLSAGYYDAYYAKAQQVRSLIKHDFEKAFAEVDVIASPTTPTPAFKFGEKSIDPVEMYLSDIYTVSANLAGIPALSVLCGVSSEGLPIGIQFMGRWLEEDTLFQVGKKWEEVRGS</sequence>
<evidence type="ECO:0000256" key="6">
    <source>
        <dbReference type="ARBA" id="ARBA00047407"/>
    </source>
</evidence>
<comment type="subunit">
    <text evidence="7">Heterotrimer of A, B and C subunits.</text>
</comment>
<dbReference type="Proteomes" id="UP000178186">
    <property type="component" value="Unassembled WGS sequence"/>
</dbReference>
<keyword evidence="4 7" id="KW-0067">ATP-binding</keyword>
<dbReference type="PANTHER" id="PTHR11895:SF151">
    <property type="entry name" value="GLUTAMYL-TRNA(GLN) AMIDOTRANSFERASE SUBUNIT A"/>
    <property type="match status" value="1"/>
</dbReference>
<dbReference type="EC" id="6.3.5.7" evidence="7"/>
<keyword evidence="5 7" id="KW-0648">Protein biosynthesis</keyword>
<dbReference type="GO" id="GO:0030956">
    <property type="term" value="C:glutamyl-tRNA(Gln) amidotransferase complex"/>
    <property type="evidence" value="ECO:0007669"/>
    <property type="project" value="InterPro"/>
</dbReference>
<evidence type="ECO:0000256" key="3">
    <source>
        <dbReference type="ARBA" id="ARBA00022741"/>
    </source>
</evidence>
<dbReference type="InterPro" id="IPR023631">
    <property type="entry name" value="Amidase_dom"/>
</dbReference>